<evidence type="ECO:0000256" key="7">
    <source>
        <dbReference type="SAM" id="MobiDB-lite"/>
    </source>
</evidence>
<name>A0ABT8VF77_9BACL</name>
<evidence type="ECO:0000256" key="3">
    <source>
        <dbReference type="ARBA" id="ARBA00022692"/>
    </source>
</evidence>
<evidence type="ECO:0000256" key="1">
    <source>
        <dbReference type="ARBA" id="ARBA00004141"/>
    </source>
</evidence>
<comment type="subcellular location">
    <subcellularLocation>
        <location evidence="6">Cell membrane</location>
        <topology evidence="6">Multi-pass membrane protein</topology>
    </subcellularLocation>
    <subcellularLocation>
        <location evidence="1">Membrane</location>
        <topology evidence="1">Multi-pass membrane protein</topology>
    </subcellularLocation>
</comment>
<dbReference type="RefSeq" id="WP_302879822.1">
    <property type="nucleotide sequence ID" value="NZ_JAUMKJ010000029.1"/>
</dbReference>
<sequence length="326" mass="36609">MCLSTLNPHPHSSPAVRKTSSTSRPGRLRARLWKDRYLLLLGLPGIAYFLIYRYVPMAGLYMAFIDYSPFQGIAGSEWVGWKHFARIFEDPEIVQVLWNTLSISFLQIVFAFPIPIVLALMLNELRNQIYKRIVQSVIYLPHFLSWVVVIGICTIFLKGNGVVNDLLKQGFGLAQPVPFLTDPSYFKPIVILQVIWKEAGWGTILFLAALAGVNPQLYEAATMDGAGRFRQMWHITLPAIRNTIVILLILRLGHVMDAGYEQIFLMLNPFNMEIGNILDTYVFFKGIGQSDYSFATAVGLFKGAVGLVLVLSANYIAKKLGDDGVF</sequence>
<dbReference type="PROSITE" id="PS50928">
    <property type="entry name" value="ABC_TM1"/>
    <property type="match status" value="1"/>
</dbReference>
<evidence type="ECO:0000313" key="9">
    <source>
        <dbReference type="EMBL" id="MDO3679632.1"/>
    </source>
</evidence>
<dbReference type="CDD" id="cd06261">
    <property type="entry name" value="TM_PBP2"/>
    <property type="match status" value="1"/>
</dbReference>
<evidence type="ECO:0000259" key="8">
    <source>
        <dbReference type="PROSITE" id="PS50928"/>
    </source>
</evidence>
<reference evidence="9" key="1">
    <citation type="submission" date="2023-07" db="EMBL/GenBank/DDBJ databases">
        <authorList>
            <person name="Aktuganov G."/>
            <person name="Boyko T."/>
            <person name="Delegan Y."/>
            <person name="Galimzianova N."/>
            <person name="Gilvanova E."/>
            <person name="Korobov V."/>
            <person name="Kuzmina L."/>
            <person name="Melentiev A."/>
            <person name="Milman P."/>
            <person name="Ryabova A."/>
            <person name="Stupak E."/>
            <person name="Yasakov T."/>
            <person name="Zharikova N."/>
            <person name="Zhurenko E."/>
        </authorList>
    </citation>
    <scope>NUCLEOTIDE SEQUENCE</scope>
    <source>
        <strain evidence="9">IB-739</strain>
    </source>
</reference>
<feature type="transmembrane region" description="Helical" evidence="6">
    <location>
        <begin position="199"/>
        <end position="218"/>
    </location>
</feature>
<keyword evidence="3 6" id="KW-0812">Transmembrane</keyword>
<feature type="transmembrane region" description="Helical" evidence="6">
    <location>
        <begin position="239"/>
        <end position="256"/>
    </location>
</feature>
<dbReference type="InterPro" id="IPR000515">
    <property type="entry name" value="MetI-like"/>
</dbReference>
<feature type="transmembrane region" description="Helical" evidence="6">
    <location>
        <begin position="105"/>
        <end position="125"/>
    </location>
</feature>
<dbReference type="PANTHER" id="PTHR43496">
    <property type="entry name" value="PROTEIN LPLB"/>
    <property type="match status" value="1"/>
</dbReference>
<keyword evidence="5 6" id="KW-0472">Membrane</keyword>
<feature type="region of interest" description="Disordered" evidence="7">
    <location>
        <begin position="1"/>
        <end position="23"/>
    </location>
</feature>
<evidence type="ECO:0000256" key="6">
    <source>
        <dbReference type="RuleBase" id="RU363032"/>
    </source>
</evidence>
<keyword evidence="2 6" id="KW-0813">Transport</keyword>
<evidence type="ECO:0000256" key="4">
    <source>
        <dbReference type="ARBA" id="ARBA00022989"/>
    </source>
</evidence>
<dbReference type="PANTHER" id="PTHR43496:SF1">
    <property type="entry name" value="POLYGALACTURONAN_RHAMNOGALACTURONAN TRANSPORT SYSTEM PERMEASE PROTEIN YTEP"/>
    <property type="match status" value="1"/>
</dbReference>
<feature type="transmembrane region" description="Helical" evidence="6">
    <location>
        <begin position="292"/>
        <end position="317"/>
    </location>
</feature>
<dbReference type="EMBL" id="JAUMKJ010000029">
    <property type="protein sequence ID" value="MDO3679632.1"/>
    <property type="molecule type" value="Genomic_DNA"/>
</dbReference>
<keyword evidence="4 6" id="KW-1133">Transmembrane helix</keyword>
<dbReference type="SUPFAM" id="SSF161098">
    <property type="entry name" value="MetI-like"/>
    <property type="match status" value="1"/>
</dbReference>
<dbReference type="Gene3D" id="1.10.3720.10">
    <property type="entry name" value="MetI-like"/>
    <property type="match status" value="1"/>
</dbReference>
<dbReference type="InterPro" id="IPR035906">
    <property type="entry name" value="MetI-like_sf"/>
</dbReference>
<keyword evidence="10" id="KW-1185">Reference proteome</keyword>
<comment type="caution">
    <text evidence="9">The sequence shown here is derived from an EMBL/GenBank/DDBJ whole genome shotgun (WGS) entry which is preliminary data.</text>
</comment>
<gene>
    <name evidence="9" type="ORF">Q3C12_21710</name>
</gene>
<dbReference type="Proteomes" id="UP001168883">
    <property type="component" value="Unassembled WGS sequence"/>
</dbReference>
<evidence type="ECO:0000256" key="5">
    <source>
        <dbReference type="ARBA" id="ARBA00023136"/>
    </source>
</evidence>
<proteinExistence type="inferred from homology"/>
<feature type="domain" description="ABC transmembrane type-1" evidence="8">
    <location>
        <begin position="97"/>
        <end position="313"/>
    </location>
</feature>
<evidence type="ECO:0000256" key="2">
    <source>
        <dbReference type="ARBA" id="ARBA00022448"/>
    </source>
</evidence>
<organism evidence="9 10">
    <name type="scientific">Paenibacillus ehimensis</name>
    <dbReference type="NCBI Taxonomy" id="79264"/>
    <lineage>
        <taxon>Bacteria</taxon>
        <taxon>Bacillati</taxon>
        <taxon>Bacillota</taxon>
        <taxon>Bacilli</taxon>
        <taxon>Bacillales</taxon>
        <taxon>Paenibacillaceae</taxon>
        <taxon>Paenibacillus</taxon>
    </lineage>
</organism>
<feature type="transmembrane region" description="Helical" evidence="6">
    <location>
        <begin position="137"/>
        <end position="157"/>
    </location>
</feature>
<evidence type="ECO:0000313" key="10">
    <source>
        <dbReference type="Proteomes" id="UP001168883"/>
    </source>
</evidence>
<comment type="similarity">
    <text evidence="6">Belongs to the binding-protein-dependent transport system permease family.</text>
</comment>
<protein>
    <submittedName>
        <fullName evidence="9">ABC transporter permease subunit</fullName>
    </submittedName>
</protein>
<feature type="transmembrane region" description="Helical" evidence="6">
    <location>
        <begin position="37"/>
        <end position="55"/>
    </location>
</feature>
<dbReference type="Pfam" id="PF00528">
    <property type="entry name" value="BPD_transp_1"/>
    <property type="match status" value="1"/>
</dbReference>
<accession>A0ABT8VF77</accession>